<evidence type="ECO:0000313" key="3">
    <source>
        <dbReference type="EMBL" id="OIQ75219.1"/>
    </source>
</evidence>
<dbReference type="InterPro" id="IPR035980">
    <property type="entry name" value="Ribosomal_bS6_sf"/>
</dbReference>
<dbReference type="InterPro" id="IPR000529">
    <property type="entry name" value="Ribosomal_bS6"/>
</dbReference>
<evidence type="ECO:0000256" key="2">
    <source>
        <dbReference type="SAM" id="MobiDB-lite"/>
    </source>
</evidence>
<reference evidence="3" key="1">
    <citation type="submission" date="2016-10" db="EMBL/GenBank/DDBJ databases">
        <title>Sequence of Gallionella enrichment culture.</title>
        <authorList>
            <person name="Poehlein A."/>
            <person name="Muehling M."/>
            <person name="Daniel R."/>
        </authorList>
    </citation>
    <scope>NUCLEOTIDE SEQUENCE</scope>
</reference>
<dbReference type="PANTHER" id="PTHR21011:SF1">
    <property type="entry name" value="SMALL RIBOSOMAL SUBUNIT PROTEIN BS6M"/>
    <property type="match status" value="1"/>
</dbReference>
<name>A0A1J5QCK4_9ZZZZ</name>
<dbReference type="CDD" id="cd00473">
    <property type="entry name" value="bS6"/>
    <property type="match status" value="1"/>
</dbReference>
<dbReference type="AlphaFoldDB" id="A0A1J5QCK4"/>
<protein>
    <submittedName>
        <fullName evidence="3">30S ribosomal protein S6</fullName>
    </submittedName>
</protein>
<feature type="region of interest" description="Disordered" evidence="2">
    <location>
        <begin position="93"/>
        <end position="156"/>
    </location>
</feature>
<gene>
    <name evidence="3" type="primary">rpsF_14</name>
    <name evidence="3" type="ORF">GALL_431120</name>
</gene>
<dbReference type="SUPFAM" id="SSF54995">
    <property type="entry name" value="Ribosomal protein S6"/>
    <property type="match status" value="1"/>
</dbReference>
<dbReference type="NCBIfam" id="TIGR00166">
    <property type="entry name" value="S6"/>
    <property type="match status" value="1"/>
</dbReference>
<dbReference type="GO" id="GO:0006412">
    <property type="term" value="P:translation"/>
    <property type="evidence" value="ECO:0007669"/>
    <property type="project" value="InterPro"/>
</dbReference>
<keyword evidence="3" id="KW-0689">Ribosomal protein</keyword>
<dbReference type="PANTHER" id="PTHR21011">
    <property type="entry name" value="MITOCHONDRIAL 28S RIBOSOMAL PROTEIN S6"/>
    <property type="match status" value="1"/>
</dbReference>
<organism evidence="3">
    <name type="scientific">mine drainage metagenome</name>
    <dbReference type="NCBI Taxonomy" id="410659"/>
    <lineage>
        <taxon>unclassified sequences</taxon>
        <taxon>metagenomes</taxon>
        <taxon>ecological metagenomes</taxon>
    </lineage>
</organism>
<dbReference type="InterPro" id="IPR020814">
    <property type="entry name" value="Ribosomal_S6_plastid/chlpt"/>
</dbReference>
<comment type="caution">
    <text evidence="3">The sequence shown here is derived from an EMBL/GenBank/DDBJ whole genome shotgun (WGS) entry which is preliminary data.</text>
</comment>
<dbReference type="GO" id="GO:0070181">
    <property type="term" value="F:small ribosomal subunit rRNA binding"/>
    <property type="evidence" value="ECO:0007669"/>
    <property type="project" value="TreeGrafter"/>
</dbReference>
<sequence>MPLYEHVFLARQDASTQQVEELTTQMTGIVEKAGGKVTKTENWGVRSLTYRMNKNRKAHFVLLNIDAPSAAVAEIERQERISEDVIRYLTVRVEEHEEGPSAMMRKADRDRDRDDRGGGFRGDREGGFRGGDREGGGYRGDRPRRGRDDADAVTEE</sequence>
<dbReference type="HAMAP" id="MF_00360">
    <property type="entry name" value="Ribosomal_bS6"/>
    <property type="match status" value="1"/>
</dbReference>
<dbReference type="Gene3D" id="3.30.70.60">
    <property type="match status" value="1"/>
</dbReference>
<dbReference type="EMBL" id="MLJW01002236">
    <property type="protein sequence ID" value="OIQ75219.1"/>
    <property type="molecule type" value="Genomic_DNA"/>
</dbReference>
<evidence type="ECO:0000256" key="1">
    <source>
        <dbReference type="ARBA" id="ARBA00009512"/>
    </source>
</evidence>
<dbReference type="Pfam" id="PF01250">
    <property type="entry name" value="Ribosomal_S6"/>
    <property type="match status" value="1"/>
</dbReference>
<comment type="similarity">
    <text evidence="1">Belongs to the bacterial ribosomal protein bS6 family.</text>
</comment>
<feature type="compositionally biased region" description="Basic and acidic residues" evidence="2">
    <location>
        <begin position="93"/>
        <end position="150"/>
    </location>
</feature>
<accession>A0A1J5QCK4</accession>
<dbReference type="InterPro" id="IPR014717">
    <property type="entry name" value="Transl_elong_EF1B/ribsomal_bS6"/>
</dbReference>
<dbReference type="GO" id="GO:0003735">
    <property type="term" value="F:structural constituent of ribosome"/>
    <property type="evidence" value="ECO:0007669"/>
    <property type="project" value="InterPro"/>
</dbReference>
<keyword evidence="3" id="KW-0687">Ribonucleoprotein</keyword>
<dbReference type="GO" id="GO:0022627">
    <property type="term" value="C:cytosolic small ribosomal subunit"/>
    <property type="evidence" value="ECO:0007669"/>
    <property type="project" value="TreeGrafter"/>
</dbReference>
<proteinExistence type="inferred from homology"/>